<proteinExistence type="predicted"/>
<dbReference type="EMBL" id="MU004186">
    <property type="protein sequence ID" value="KAF2497678.1"/>
    <property type="molecule type" value="Genomic_DNA"/>
</dbReference>
<evidence type="ECO:0000256" key="3">
    <source>
        <dbReference type="ARBA" id="ARBA00022475"/>
    </source>
</evidence>
<evidence type="ECO:0000256" key="4">
    <source>
        <dbReference type="ARBA" id="ARBA00022692"/>
    </source>
</evidence>
<feature type="transmembrane region" description="Helical" evidence="9">
    <location>
        <begin position="301"/>
        <end position="322"/>
    </location>
</feature>
<dbReference type="PANTHER" id="PTHR33281:SF19">
    <property type="entry name" value="VOLTAGE-DEPENDENT ANION CHANNEL-FORMING PROTEIN YNEE"/>
    <property type="match status" value="1"/>
</dbReference>
<feature type="region of interest" description="Disordered" evidence="8">
    <location>
        <begin position="1"/>
        <end position="27"/>
    </location>
</feature>
<evidence type="ECO:0000256" key="7">
    <source>
        <dbReference type="ARBA" id="ARBA00023136"/>
    </source>
</evidence>
<reference evidence="10" key="1">
    <citation type="journal article" date="2020" name="Stud. Mycol.">
        <title>101 Dothideomycetes genomes: a test case for predicting lifestyles and emergence of pathogens.</title>
        <authorList>
            <person name="Haridas S."/>
            <person name="Albert R."/>
            <person name="Binder M."/>
            <person name="Bloem J."/>
            <person name="Labutti K."/>
            <person name="Salamov A."/>
            <person name="Andreopoulos B."/>
            <person name="Baker S."/>
            <person name="Barry K."/>
            <person name="Bills G."/>
            <person name="Bluhm B."/>
            <person name="Cannon C."/>
            <person name="Castanera R."/>
            <person name="Culley D."/>
            <person name="Daum C."/>
            <person name="Ezra D."/>
            <person name="Gonzalez J."/>
            <person name="Henrissat B."/>
            <person name="Kuo A."/>
            <person name="Liang C."/>
            <person name="Lipzen A."/>
            <person name="Lutzoni F."/>
            <person name="Magnuson J."/>
            <person name="Mondo S."/>
            <person name="Nolan M."/>
            <person name="Ohm R."/>
            <person name="Pangilinan J."/>
            <person name="Park H.-J."/>
            <person name="Ramirez L."/>
            <person name="Alfaro M."/>
            <person name="Sun H."/>
            <person name="Tritt A."/>
            <person name="Yoshinaga Y."/>
            <person name="Zwiers L.-H."/>
            <person name="Turgeon B."/>
            <person name="Goodwin S."/>
            <person name="Spatafora J."/>
            <person name="Crous P."/>
            <person name="Grigoriev I."/>
        </authorList>
    </citation>
    <scope>NUCLEOTIDE SEQUENCE</scope>
    <source>
        <strain evidence="10">CBS 269.34</strain>
    </source>
</reference>
<name>A0A6A6QYY7_9PEZI</name>
<gene>
    <name evidence="10" type="ORF">BU16DRAFT_580299</name>
</gene>
<organism evidence="10 11">
    <name type="scientific">Lophium mytilinum</name>
    <dbReference type="NCBI Taxonomy" id="390894"/>
    <lineage>
        <taxon>Eukaryota</taxon>
        <taxon>Fungi</taxon>
        <taxon>Dikarya</taxon>
        <taxon>Ascomycota</taxon>
        <taxon>Pezizomycotina</taxon>
        <taxon>Dothideomycetes</taxon>
        <taxon>Pleosporomycetidae</taxon>
        <taxon>Mytilinidiales</taxon>
        <taxon>Mytilinidiaceae</taxon>
        <taxon>Lophium</taxon>
    </lineage>
</organism>
<evidence type="ECO:0000256" key="8">
    <source>
        <dbReference type="SAM" id="MobiDB-lite"/>
    </source>
</evidence>
<dbReference type="OrthoDB" id="1368at2759"/>
<evidence type="ECO:0000256" key="2">
    <source>
        <dbReference type="ARBA" id="ARBA00022448"/>
    </source>
</evidence>
<evidence type="ECO:0000256" key="6">
    <source>
        <dbReference type="ARBA" id="ARBA00023065"/>
    </source>
</evidence>
<accession>A0A6A6QYY7</accession>
<comment type="subcellular location">
    <subcellularLocation>
        <location evidence="1">Cell membrane</location>
        <topology evidence="1">Multi-pass membrane protein</topology>
    </subcellularLocation>
</comment>
<keyword evidence="7 9" id="KW-0472">Membrane</keyword>
<feature type="transmembrane region" description="Helical" evidence="9">
    <location>
        <begin position="65"/>
        <end position="84"/>
    </location>
</feature>
<dbReference type="InterPro" id="IPR044669">
    <property type="entry name" value="YneE/VCCN1/2-like"/>
</dbReference>
<dbReference type="GO" id="GO:0005886">
    <property type="term" value="C:plasma membrane"/>
    <property type="evidence" value="ECO:0007669"/>
    <property type="project" value="UniProtKB-SubCell"/>
</dbReference>
<keyword evidence="6" id="KW-0406">Ion transport</keyword>
<dbReference type="Pfam" id="PF25539">
    <property type="entry name" value="Bestrophin_2"/>
    <property type="match status" value="1"/>
</dbReference>
<feature type="transmembrane region" description="Helical" evidence="9">
    <location>
        <begin position="328"/>
        <end position="345"/>
    </location>
</feature>
<evidence type="ECO:0000313" key="11">
    <source>
        <dbReference type="Proteomes" id="UP000799750"/>
    </source>
</evidence>
<keyword evidence="2" id="KW-0813">Transport</keyword>
<keyword evidence="3" id="KW-1003">Cell membrane</keyword>
<feature type="region of interest" description="Disordered" evidence="8">
    <location>
        <begin position="433"/>
        <end position="469"/>
    </location>
</feature>
<evidence type="ECO:0000313" key="10">
    <source>
        <dbReference type="EMBL" id="KAF2497678.1"/>
    </source>
</evidence>
<evidence type="ECO:0000256" key="5">
    <source>
        <dbReference type="ARBA" id="ARBA00022989"/>
    </source>
</evidence>
<keyword evidence="5 9" id="KW-1133">Transmembrane helix</keyword>
<dbReference type="GO" id="GO:0005254">
    <property type="term" value="F:chloride channel activity"/>
    <property type="evidence" value="ECO:0007669"/>
    <property type="project" value="InterPro"/>
</dbReference>
<evidence type="ECO:0000256" key="1">
    <source>
        <dbReference type="ARBA" id="ARBA00004651"/>
    </source>
</evidence>
<dbReference type="AlphaFoldDB" id="A0A6A6QYY7"/>
<keyword evidence="11" id="KW-1185">Reference proteome</keyword>
<keyword evidence="4 9" id="KW-0812">Transmembrane</keyword>
<sequence>MSPNFNQPNFDRDRRPTRPPLQTRKSKTKKTRLQFKDYFVGPRDTSKHSKWPLALRMHGSVFPRLLLPMFFYSIWATAVTAISVLVHELAVHPIVLTVLGFLVGLALNFRSSSAYERYDSGRKAWAVLTATSQSLARIIWMHTVVRGGEDGNDEIGKRDLLGKVSCLNLITAFAFALKHKLRYEPYTHYVDIQELVNHLDTFAKAADSAATREETTRHRLDQYLRLPMMKANPRAALKKTSRPLGSLPLEILTYISRYVDEISKNGTFTLGIAQTQALNLTEKLNECSATCERILDTPMPIAYSIAISQITWIYVLSLPFQLQHIMDWIAIPVSIVTSYIILGLAQIGHEIENPFGIEVNDLPLERFCTHIASDLTIIASNPRPEGMGFFERSDNSVLFPMSFDGYDTWLEKDPFEIHAVLLARAGITKTAMQRRQSENIEEGGSDVATMDTRTTCCGSDAGTMPKEEV</sequence>
<dbReference type="PANTHER" id="PTHR33281">
    <property type="entry name" value="UPF0187 PROTEIN YNEE"/>
    <property type="match status" value="1"/>
</dbReference>
<evidence type="ECO:0000256" key="9">
    <source>
        <dbReference type="SAM" id="Phobius"/>
    </source>
</evidence>
<feature type="transmembrane region" description="Helical" evidence="9">
    <location>
        <begin position="90"/>
        <end position="109"/>
    </location>
</feature>
<protein>
    <submittedName>
        <fullName evidence="10">Membrane protein</fullName>
    </submittedName>
</protein>
<dbReference type="Proteomes" id="UP000799750">
    <property type="component" value="Unassembled WGS sequence"/>
</dbReference>